<dbReference type="Proteomes" id="UP000838756">
    <property type="component" value="Unassembled WGS sequence"/>
</dbReference>
<dbReference type="PANTHER" id="PTHR24303">
    <property type="entry name" value="HEME-BINDING MONOOXYGENASE FAMILY"/>
    <property type="match status" value="1"/>
</dbReference>
<comment type="caution">
    <text evidence="7">The sequence shown here is derived from an EMBL/GenBank/DDBJ whole genome shotgun (WGS) entry which is preliminary data.</text>
</comment>
<dbReference type="EMBL" id="CAKXAJ010026055">
    <property type="protein sequence ID" value="CAH2253402.1"/>
    <property type="molecule type" value="Genomic_DNA"/>
</dbReference>
<dbReference type="InterPro" id="IPR036396">
    <property type="entry name" value="Cyt_P450_sf"/>
</dbReference>
<organism evidence="7 8">
    <name type="scientific">Pararge aegeria aegeria</name>
    <dbReference type="NCBI Taxonomy" id="348720"/>
    <lineage>
        <taxon>Eukaryota</taxon>
        <taxon>Metazoa</taxon>
        <taxon>Ecdysozoa</taxon>
        <taxon>Arthropoda</taxon>
        <taxon>Hexapoda</taxon>
        <taxon>Insecta</taxon>
        <taxon>Pterygota</taxon>
        <taxon>Neoptera</taxon>
        <taxon>Endopterygota</taxon>
        <taxon>Lepidoptera</taxon>
        <taxon>Glossata</taxon>
        <taxon>Ditrysia</taxon>
        <taxon>Papilionoidea</taxon>
        <taxon>Nymphalidae</taxon>
        <taxon>Satyrinae</taxon>
        <taxon>Satyrini</taxon>
        <taxon>Parargina</taxon>
        <taxon>Pararge</taxon>
    </lineage>
</organism>
<dbReference type="OrthoDB" id="1103324at2759"/>
<dbReference type="InterPro" id="IPR001128">
    <property type="entry name" value="Cyt_P450"/>
</dbReference>
<evidence type="ECO:0000256" key="2">
    <source>
        <dbReference type="ARBA" id="ARBA00010617"/>
    </source>
</evidence>
<comment type="similarity">
    <text evidence="2">Belongs to the cytochrome P450 family.</text>
</comment>
<proteinExistence type="inferred from homology"/>
<evidence type="ECO:0000256" key="5">
    <source>
        <dbReference type="ARBA" id="ARBA00023004"/>
    </source>
</evidence>
<reference evidence="7" key="1">
    <citation type="submission" date="2022-03" db="EMBL/GenBank/DDBJ databases">
        <authorList>
            <person name="Lindestad O."/>
        </authorList>
    </citation>
    <scope>NUCLEOTIDE SEQUENCE</scope>
</reference>
<dbReference type="PRINTS" id="PR00463">
    <property type="entry name" value="EP450I"/>
</dbReference>
<sequence>GVPKSKVLGRLFPAAPSNSFYVVWPSLWSPSNAALTSAGSPFKNLGTPTSIGSPSSIATSALRLAGLLDVERLSSICIMRYLNPSFDMGVLLQNTVISFNYLTLHHDKETWGDPENFRPERFIENGQLQVSKDKSLPFGAGERIFKS</sequence>
<name>A0A8S4S9N4_9NEOP</name>
<evidence type="ECO:0000256" key="1">
    <source>
        <dbReference type="ARBA" id="ARBA00001971"/>
    </source>
</evidence>
<dbReference type="PANTHER" id="PTHR24303:SF31">
    <property type="entry name" value="CYTOCHROME P450 307A1-RELATED"/>
    <property type="match status" value="1"/>
</dbReference>
<evidence type="ECO:0000313" key="8">
    <source>
        <dbReference type="Proteomes" id="UP000838756"/>
    </source>
</evidence>
<dbReference type="InterPro" id="IPR002401">
    <property type="entry name" value="Cyt_P450_E_grp-I"/>
</dbReference>
<keyword evidence="3" id="KW-0479">Metal-binding</keyword>
<comment type="cofactor">
    <cofactor evidence="1">
        <name>heme</name>
        <dbReference type="ChEBI" id="CHEBI:30413"/>
    </cofactor>
</comment>
<evidence type="ECO:0000313" key="7">
    <source>
        <dbReference type="EMBL" id="CAH2253402.1"/>
    </source>
</evidence>
<keyword evidence="5" id="KW-0408">Iron</keyword>
<evidence type="ECO:0000256" key="3">
    <source>
        <dbReference type="ARBA" id="ARBA00022723"/>
    </source>
</evidence>
<evidence type="ECO:0000256" key="4">
    <source>
        <dbReference type="ARBA" id="ARBA00023002"/>
    </source>
</evidence>
<dbReference type="AlphaFoldDB" id="A0A8S4S9N4"/>
<keyword evidence="4" id="KW-0560">Oxidoreductase</keyword>
<dbReference type="Gene3D" id="1.10.630.10">
    <property type="entry name" value="Cytochrome P450"/>
    <property type="match status" value="1"/>
</dbReference>
<protein>
    <submittedName>
        <fullName evidence="7">Jg105 protein</fullName>
    </submittedName>
</protein>
<dbReference type="GO" id="GO:0005506">
    <property type="term" value="F:iron ion binding"/>
    <property type="evidence" value="ECO:0007669"/>
    <property type="project" value="InterPro"/>
</dbReference>
<gene>
    <name evidence="7" type="primary">jg105</name>
    <name evidence="7" type="ORF">PAEG_LOCUS22509</name>
</gene>
<dbReference type="SUPFAM" id="SSF48264">
    <property type="entry name" value="Cytochrome P450"/>
    <property type="match status" value="1"/>
</dbReference>
<keyword evidence="6" id="KW-0503">Monooxygenase</keyword>
<evidence type="ECO:0000256" key="6">
    <source>
        <dbReference type="ARBA" id="ARBA00023033"/>
    </source>
</evidence>
<keyword evidence="8" id="KW-1185">Reference proteome</keyword>
<dbReference type="GO" id="GO:0020037">
    <property type="term" value="F:heme binding"/>
    <property type="evidence" value="ECO:0007669"/>
    <property type="project" value="InterPro"/>
</dbReference>
<dbReference type="GO" id="GO:0016705">
    <property type="term" value="F:oxidoreductase activity, acting on paired donors, with incorporation or reduction of molecular oxygen"/>
    <property type="evidence" value="ECO:0007669"/>
    <property type="project" value="InterPro"/>
</dbReference>
<feature type="non-terminal residue" evidence="7">
    <location>
        <position position="1"/>
    </location>
</feature>
<dbReference type="Pfam" id="PF00067">
    <property type="entry name" value="p450"/>
    <property type="match status" value="1"/>
</dbReference>
<accession>A0A8S4S9N4</accession>
<dbReference type="GO" id="GO:0004497">
    <property type="term" value="F:monooxygenase activity"/>
    <property type="evidence" value="ECO:0007669"/>
    <property type="project" value="UniProtKB-KW"/>
</dbReference>